<feature type="compositionally biased region" description="Basic and acidic residues" evidence="1">
    <location>
        <begin position="354"/>
        <end position="363"/>
    </location>
</feature>
<feature type="compositionally biased region" description="Polar residues" evidence="1">
    <location>
        <begin position="365"/>
        <end position="374"/>
    </location>
</feature>
<comment type="caution">
    <text evidence="2">The sequence shown here is derived from an EMBL/GenBank/DDBJ whole genome shotgun (WGS) entry which is preliminary data.</text>
</comment>
<evidence type="ECO:0000313" key="2">
    <source>
        <dbReference type="EMBL" id="KAJ8873863.1"/>
    </source>
</evidence>
<name>A0ABQ9GPE0_9NEOP</name>
<sequence>MVPISSSLAYSKTSPWHLVKPPPPQNSAWVISPNHKKPKSGQPVGVSNPATSKYCPSPLRTRGSPLVDDRPIMNAVKYRVVSGVIWTNRTMVSSNTDANRTGVLAAVDIDDSLLICLKCHSRYSKLLCRQCLVEVSVTSADINQVLLQWHTPKSIHLFIGILKENANKTKKQKTVRELGEPPRHAIAGGHGGVAARARLLPRRTEFVSRRDRSRIFARGNRAGRRCWSAGFLGAPPFPPHSDAAPYTPRFSLAGSQHFELKSRPNVSNPILSKLPCLYTGYVTFNERYVALQRDGTLLSELWRFHTNHNELFPSLAFIERIPDRFRLADSFISLFPPHFLLRAIKRSSGMQGRGKRENPEKTRRPTASSGTIPTCENPVTRPGIKPGSPCWEATYTIVYGEVVVESDFAAAAGRRRDVQNKLAGDLTLLYPSLRVCVRPGTKLACYPSRRITFTALSFSLCSPPSDFARERYFERKTVVFLMMSFSPLGVRGGCRDAGCLLISLEYLHDVSETAASLYSLYLAFQLFHRALYVLSVCLRDMTWVGEFTNHVPHGPPGPLLTSKSWEPMKVKRGANGAAQEFNGERKGISPGSCRMTGISLLECRFIAIGRRLRTLEEHVFSYRWNAHRKGGVPIEKRAPRMSRRR</sequence>
<dbReference type="EMBL" id="JARBHB010000010">
    <property type="protein sequence ID" value="KAJ8873863.1"/>
    <property type="molecule type" value="Genomic_DNA"/>
</dbReference>
<evidence type="ECO:0000313" key="3">
    <source>
        <dbReference type="Proteomes" id="UP001159363"/>
    </source>
</evidence>
<gene>
    <name evidence="2" type="ORF">PR048_024699</name>
</gene>
<keyword evidence="3" id="KW-1185">Reference proteome</keyword>
<feature type="region of interest" description="Disordered" evidence="1">
    <location>
        <begin position="350"/>
        <end position="379"/>
    </location>
</feature>
<evidence type="ECO:0000256" key="1">
    <source>
        <dbReference type="SAM" id="MobiDB-lite"/>
    </source>
</evidence>
<reference evidence="2 3" key="1">
    <citation type="submission" date="2023-02" db="EMBL/GenBank/DDBJ databases">
        <title>LHISI_Scaffold_Assembly.</title>
        <authorList>
            <person name="Stuart O.P."/>
            <person name="Cleave R."/>
            <person name="Magrath M.J.L."/>
            <person name="Mikheyev A.S."/>
        </authorList>
    </citation>
    <scope>NUCLEOTIDE SEQUENCE [LARGE SCALE GENOMIC DNA]</scope>
    <source>
        <strain evidence="2">Daus_M_001</strain>
        <tissue evidence="2">Leg muscle</tissue>
    </source>
</reference>
<accession>A0ABQ9GPE0</accession>
<protein>
    <submittedName>
        <fullName evidence="2">Uncharacterized protein</fullName>
    </submittedName>
</protein>
<proteinExistence type="predicted"/>
<feature type="region of interest" description="Disordered" evidence="1">
    <location>
        <begin position="27"/>
        <end position="66"/>
    </location>
</feature>
<dbReference type="Proteomes" id="UP001159363">
    <property type="component" value="Chromosome 9"/>
</dbReference>
<organism evidence="2 3">
    <name type="scientific">Dryococelus australis</name>
    <dbReference type="NCBI Taxonomy" id="614101"/>
    <lineage>
        <taxon>Eukaryota</taxon>
        <taxon>Metazoa</taxon>
        <taxon>Ecdysozoa</taxon>
        <taxon>Arthropoda</taxon>
        <taxon>Hexapoda</taxon>
        <taxon>Insecta</taxon>
        <taxon>Pterygota</taxon>
        <taxon>Neoptera</taxon>
        <taxon>Polyneoptera</taxon>
        <taxon>Phasmatodea</taxon>
        <taxon>Verophasmatodea</taxon>
        <taxon>Anareolatae</taxon>
        <taxon>Phasmatidae</taxon>
        <taxon>Eurycanthinae</taxon>
        <taxon>Dryococelus</taxon>
    </lineage>
</organism>